<feature type="transmembrane region" description="Helical" evidence="1">
    <location>
        <begin position="45"/>
        <end position="65"/>
    </location>
</feature>
<evidence type="ECO:0000256" key="1">
    <source>
        <dbReference type="SAM" id="Phobius"/>
    </source>
</evidence>
<evidence type="ECO:0000259" key="2">
    <source>
        <dbReference type="PROSITE" id="PS50837"/>
    </source>
</evidence>
<sequence length="634" mass="68134">MRPPRRRAGGRLRRAVLVAVGFAFLAVGLYTGLRLHGTLLDDMDKLASIVAAVAGIAALCLAVLARAAEGQATIDTAKAREALAERVAEAYRDRLDRLGRHRGTTLWLSWRAMDSDITQYVTMPPPRARATASGGLQTLVLFFRNLPGRRLVIAGPQGAGKSILATQLAQALLADPAEQAVPVVVPALGWHPEHRPMNDWLVDTIVATYPDEDITPEAIARLVRRNAILPILDDFDELPPKLRTAGLRTVPGGCLLVTHDLAWLDPTYPGWETWHRVIQVREISKREGEDYLHAAAPPASGAGPRIAGLANMLTTPLEYDLGLRRLWRLGWPGETEQRTLGQCRAAVNSWLADEALDGAYRGSRWTGDQGRSYLRRLARIGGSAADGIAWWQLHHLLPRPLLKLVFGVVVAGPGAGAWWALRDGPTAGSVALLAGVVGALLADPAPPRRLRPRRQWLAGAGWIAGVLAGFCASELLHEGPAGQLPVVAGAAGLTALALSIVDRPADPDLETCPRRLWRADAAALLGEAAALAVLLTLAALATTRAIGQPVDGAYLVLAALAGVGWAVVRSACVWYLTTLTILAAARHLPVRLLAFLADARQRGLVRRVGPAYEIRYPFLTERLTQDACSGHRHG</sequence>
<gene>
    <name evidence="3" type="ORF">GA0070563_11566</name>
</gene>
<dbReference type="AlphaFoldDB" id="A0A1C5ANH4"/>
<feature type="domain" description="NACHT" evidence="2">
    <location>
        <begin position="149"/>
        <end position="238"/>
    </location>
</feature>
<feature type="transmembrane region" description="Helical" evidence="1">
    <location>
        <begin position="456"/>
        <end position="476"/>
    </location>
</feature>
<keyword evidence="1" id="KW-0812">Transmembrane</keyword>
<keyword evidence="1" id="KW-0472">Membrane</keyword>
<keyword evidence="4" id="KW-1185">Reference proteome</keyword>
<feature type="transmembrane region" description="Helical" evidence="1">
    <location>
        <begin position="427"/>
        <end position="444"/>
    </location>
</feature>
<feature type="transmembrane region" description="Helical" evidence="1">
    <location>
        <begin position="522"/>
        <end position="541"/>
    </location>
</feature>
<dbReference type="RefSeq" id="WP_141724006.1">
    <property type="nucleotide sequence ID" value="NZ_FMCT01000015.1"/>
</dbReference>
<dbReference type="EMBL" id="FMCT01000015">
    <property type="protein sequence ID" value="SCF46778.1"/>
    <property type="molecule type" value="Genomic_DNA"/>
</dbReference>
<dbReference type="Proteomes" id="UP000183585">
    <property type="component" value="Unassembled WGS sequence"/>
</dbReference>
<dbReference type="Pfam" id="PF05729">
    <property type="entry name" value="NACHT"/>
    <property type="match status" value="1"/>
</dbReference>
<evidence type="ECO:0000313" key="3">
    <source>
        <dbReference type="EMBL" id="SCF46778.1"/>
    </source>
</evidence>
<protein>
    <submittedName>
        <fullName evidence="3">NACHT domain-containing protein</fullName>
    </submittedName>
</protein>
<accession>A0A1C5ANH4</accession>
<dbReference type="InterPro" id="IPR027417">
    <property type="entry name" value="P-loop_NTPase"/>
</dbReference>
<dbReference type="InterPro" id="IPR007111">
    <property type="entry name" value="NACHT_NTPase"/>
</dbReference>
<organism evidence="3 4">
    <name type="scientific">Micromonospora carbonacea</name>
    <dbReference type="NCBI Taxonomy" id="47853"/>
    <lineage>
        <taxon>Bacteria</taxon>
        <taxon>Bacillati</taxon>
        <taxon>Actinomycetota</taxon>
        <taxon>Actinomycetes</taxon>
        <taxon>Micromonosporales</taxon>
        <taxon>Micromonosporaceae</taxon>
        <taxon>Micromonospora</taxon>
    </lineage>
</organism>
<evidence type="ECO:0000313" key="4">
    <source>
        <dbReference type="Proteomes" id="UP000183585"/>
    </source>
</evidence>
<feature type="transmembrane region" description="Helical" evidence="1">
    <location>
        <begin position="482"/>
        <end position="501"/>
    </location>
</feature>
<proteinExistence type="predicted"/>
<keyword evidence="1" id="KW-1133">Transmembrane helix</keyword>
<dbReference type="SUPFAM" id="SSF52540">
    <property type="entry name" value="P-loop containing nucleoside triphosphate hydrolases"/>
    <property type="match status" value="1"/>
</dbReference>
<dbReference type="Gene3D" id="3.40.50.300">
    <property type="entry name" value="P-loop containing nucleotide triphosphate hydrolases"/>
    <property type="match status" value="1"/>
</dbReference>
<dbReference type="PROSITE" id="PS50837">
    <property type="entry name" value="NACHT"/>
    <property type="match status" value="1"/>
</dbReference>
<feature type="transmembrane region" description="Helical" evidence="1">
    <location>
        <begin position="553"/>
        <end position="576"/>
    </location>
</feature>
<feature type="transmembrane region" description="Helical" evidence="1">
    <location>
        <begin position="401"/>
        <end position="421"/>
    </location>
</feature>
<name>A0A1C5ANH4_9ACTN</name>
<reference evidence="4" key="1">
    <citation type="submission" date="2016-06" db="EMBL/GenBank/DDBJ databases">
        <authorList>
            <person name="Varghese N."/>
            <person name="Submissions Spin"/>
        </authorList>
    </citation>
    <scope>NUCLEOTIDE SEQUENCE [LARGE SCALE GENOMIC DNA]</scope>
    <source>
        <strain evidence="4">DSM 43168</strain>
    </source>
</reference>
<feature type="transmembrane region" description="Helical" evidence="1">
    <location>
        <begin position="12"/>
        <end position="33"/>
    </location>
</feature>